<evidence type="ECO:0000256" key="2">
    <source>
        <dbReference type="SAM" id="MobiDB-lite"/>
    </source>
</evidence>
<proteinExistence type="predicted"/>
<accession>A0A7G2DU23</accession>
<reference evidence="3 4" key="1">
    <citation type="submission" date="2020-09" db="EMBL/GenBank/DDBJ databases">
        <authorList>
            <person name="Ashkenazy H."/>
        </authorList>
    </citation>
    <scope>NUCLEOTIDE SEQUENCE [LARGE SCALE GENOMIC DNA]</scope>
    <source>
        <strain evidence="4">cv. Cdm-0</strain>
    </source>
</reference>
<dbReference type="PANTHER" id="PTHR10168">
    <property type="entry name" value="GLUTAREDOXIN"/>
    <property type="match status" value="1"/>
</dbReference>
<feature type="region of interest" description="Disordered" evidence="2">
    <location>
        <begin position="40"/>
        <end position="104"/>
    </location>
</feature>
<evidence type="ECO:0000256" key="1">
    <source>
        <dbReference type="ARBA" id="ARBA00023284"/>
    </source>
</evidence>
<dbReference type="Proteomes" id="UP000516314">
    <property type="component" value="Chromosome 1"/>
</dbReference>
<feature type="compositionally biased region" description="Polar residues" evidence="2">
    <location>
        <begin position="94"/>
        <end position="104"/>
    </location>
</feature>
<dbReference type="AlphaFoldDB" id="A0A7G2DU23"/>
<organism evidence="3 4">
    <name type="scientific">Arabidopsis thaliana</name>
    <name type="common">Mouse-ear cress</name>
    <dbReference type="NCBI Taxonomy" id="3702"/>
    <lineage>
        <taxon>Eukaryota</taxon>
        <taxon>Viridiplantae</taxon>
        <taxon>Streptophyta</taxon>
        <taxon>Embryophyta</taxon>
        <taxon>Tracheophyta</taxon>
        <taxon>Spermatophyta</taxon>
        <taxon>Magnoliopsida</taxon>
        <taxon>eudicotyledons</taxon>
        <taxon>Gunneridae</taxon>
        <taxon>Pentapetalae</taxon>
        <taxon>rosids</taxon>
        <taxon>malvids</taxon>
        <taxon>Brassicales</taxon>
        <taxon>Brassicaceae</taxon>
        <taxon>Camelineae</taxon>
        <taxon>Arabidopsis</taxon>
    </lineage>
</organism>
<dbReference type="Gene3D" id="3.40.30.10">
    <property type="entry name" value="Glutaredoxin"/>
    <property type="match status" value="1"/>
</dbReference>
<keyword evidence="1" id="KW-0676">Redox-active center</keyword>
<name>A0A7G2DU23_ARATH</name>
<gene>
    <name evidence="3" type="ORF">AT9943_LOCUS256</name>
</gene>
<dbReference type="PROSITE" id="PS51354">
    <property type="entry name" value="GLUTAREDOXIN_2"/>
    <property type="match status" value="1"/>
</dbReference>
<protein>
    <submittedName>
        <fullName evidence="3">(thale cress) hypothetical protein</fullName>
    </submittedName>
</protein>
<dbReference type="EMBL" id="LR881466">
    <property type="protein sequence ID" value="CAD5311655.1"/>
    <property type="molecule type" value="Genomic_DNA"/>
</dbReference>
<sequence>MENAVVVFARRGCCLGHVAKRLLLTHGVNPVVVEIGEEDNNNYDNIATPSRFEPIHGRRSQSPPSTESAGENSVRSIHENVPLRSRGEIRDHVSSFQPTRSCNQ</sequence>
<evidence type="ECO:0000313" key="4">
    <source>
        <dbReference type="Proteomes" id="UP000516314"/>
    </source>
</evidence>
<evidence type="ECO:0000313" key="3">
    <source>
        <dbReference type="EMBL" id="CAD5311655.1"/>
    </source>
</evidence>
<feature type="compositionally biased region" description="Polar residues" evidence="2">
    <location>
        <begin position="60"/>
        <end position="75"/>
    </location>
</feature>
<dbReference type="InterPro" id="IPR011905">
    <property type="entry name" value="GlrX-like_pln_2"/>
</dbReference>